<dbReference type="InterPro" id="IPR011033">
    <property type="entry name" value="PRC_barrel-like_sf"/>
</dbReference>
<dbReference type="Proteomes" id="UP000031740">
    <property type="component" value="Unassembled WGS sequence"/>
</dbReference>
<dbReference type="EMBL" id="ASIV01000006">
    <property type="protein sequence ID" value="KEG19271.1"/>
    <property type="molecule type" value="Genomic_DNA"/>
</dbReference>
<evidence type="ECO:0000256" key="1">
    <source>
        <dbReference type="SAM" id="SignalP"/>
    </source>
</evidence>
<dbReference type="SUPFAM" id="SSF50346">
    <property type="entry name" value="PRC-barrel domain"/>
    <property type="match status" value="1"/>
</dbReference>
<feature type="signal peptide" evidence="1">
    <location>
        <begin position="1"/>
        <end position="20"/>
    </location>
</feature>
<comment type="caution">
    <text evidence="3">The sequence shown here is derived from an EMBL/GenBank/DDBJ whole genome shotgun (WGS) entry which is preliminary data.</text>
</comment>
<keyword evidence="1" id="KW-0732">Signal</keyword>
<accession>A0A072R0W8</accession>
<organism evidence="3 4">
    <name type="scientific">Bartonella bacilliformis Ver097</name>
    <dbReference type="NCBI Taxonomy" id="1293911"/>
    <lineage>
        <taxon>Bacteria</taxon>
        <taxon>Pseudomonadati</taxon>
        <taxon>Pseudomonadota</taxon>
        <taxon>Alphaproteobacteria</taxon>
        <taxon>Hyphomicrobiales</taxon>
        <taxon>Bartonellaceae</taxon>
        <taxon>Bartonella</taxon>
    </lineage>
</organism>
<dbReference type="PATRIC" id="fig|1293911.3.peg.1086"/>
<dbReference type="PANTHER" id="PTHR36505">
    <property type="entry name" value="BLR1072 PROTEIN"/>
    <property type="match status" value="1"/>
</dbReference>
<proteinExistence type="predicted"/>
<dbReference type="Pfam" id="PF05239">
    <property type="entry name" value="PRC"/>
    <property type="match status" value="1"/>
</dbReference>
<evidence type="ECO:0000313" key="4">
    <source>
        <dbReference type="Proteomes" id="UP000031740"/>
    </source>
</evidence>
<dbReference type="InterPro" id="IPR027275">
    <property type="entry name" value="PRC-brl_dom"/>
</dbReference>
<reference evidence="3 4" key="1">
    <citation type="submission" date="2013-04" db="EMBL/GenBank/DDBJ databases">
        <title>The Genome Sequence of Bartonella bacilliformis Ver097.</title>
        <authorList>
            <consortium name="The Broad Institute Genomics Platform"/>
            <consortium name="The Broad Institute Genome Sequencing Center for Infectious Disease"/>
            <person name="Feldgarden M."/>
            <person name="Kirby J."/>
            <person name="Birtles R."/>
            <person name="Dasch G."/>
            <person name="Hendrix L."/>
            <person name="Koehler J."/>
            <person name="Walker B."/>
            <person name="Young S.K."/>
            <person name="Zeng Q."/>
            <person name="Gargeya S."/>
            <person name="Fitzgerald M."/>
            <person name="Haas B."/>
            <person name="Abouelleil A."/>
            <person name="Allen A.W."/>
            <person name="Alvarado L."/>
            <person name="Arachchi H.M."/>
            <person name="Berlin A.M."/>
            <person name="Chapman S.B."/>
            <person name="Gainer-Dewar J."/>
            <person name="Goldberg J."/>
            <person name="Griggs A."/>
            <person name="Gujja S."/>
            <person name="Hansen M."/>
            <person name="Howarth C."/>
            <person name="Imamovic A."/>
            <person name="Ireland A."/>
            <person name="Larimer J."/>
            <person name="McCowan C."/>
            <person name="Murphy C."/>
            <person name="Pearson M."/>
            <person name="Poon T.W."/>
            <person name="Priest M."/>
            <person name="Roberts A."/>
            <person name="Saif S."/>
            <person name="Shea T."/>
            <person name="Sisk P."/>
            <person name="Sykes S."/>
            <person name="Wortman J."/>
            <person name="Nusbaum C."/>
            <person name="Birren B."/>
        </authorList>
    </citation>
    <scope>NUCLEOTIDE SEQUENCE [LARGE SCALE GENOMIC DNA]</scope>
    <source>
        <strain evidence="3 4">Ver097</strain>
    </source>
</reference>
<dbReference type="RefSeq" id="WP_041849763.1">
    <property type="nucleotide sequence ID" value="NZ_KL503805.1"/>
</dbReference>
<name>A0A072R0W8_BARBA</name>
<dbReference type="Gene3D" id="2.30.30.240">
    <property type="entry name" value="PRC-barrel domain"/>
    <property type="match status" value="1"/>
</dbReference>
<evidence type="ECO:0000313" key="3">
    <source>
        <dbReference type="EMBL" id="KEG19271.1"/>
    </source>
</evidence>
<dbReference type="PANTHER" id="PTHR36505:SF1">
    <property type="entry name" value="BLR1072 PROTEIN"/>
    <property type="match status" value="1"/>
</dbReference>
<dbReference type="STRING" id="1293911.H710_01051"/>
<feature type="domain" description="PRC-barrel" evidence="2">
    <location>
        <begin position="59"/>
        <end position="132"/>
    </location>
</feature>
<feature type="chain" id="PRO_5001681969" description="PRC-barrel domain-containing protein" evidence="1">
    <location>
        <begin position="21"/>
        <end position="147"/>
    </location>
</feature>
<sequence>MKKMTSIALVLIFMLSHAYSQSFTLPSEFETVLASDVVQVDSDISPHYEVTPLTADFVVSSLIGADIYTMEGENIGKVKDVLLRQNNIEGIIIVFGGFLGMGDRYVVVPSVAIKMTYDDGKWKLITHMTKDALQDAPEFKYEGLWVR</sequence>
<gene>
    <name evidence="3" type="ORF">H710_01051</name>
</gene>
<dbReference type="AlphaFoldDB" id="A0A072R0W8"/>
<evidence type="ECO:0000259" key="2">
    <source>
        <dbReference type="Pfam" id="PF05239"/>
    </source>
</evidence>
<protein>
    <recommendedName>
        <fullName evidence="2">PRC-barrel domain-containing protein</fullName>
    </recommendedName>
</protein>
<dbReference type="HOGENOM" id="CLU_091638_2_2_5"/>